<dbReference type="EMBL" id="CAJOBJ010368945">
    <property type="protein sequence ID" value="CAF5222488.1"/>
    <property type="molecule type" value="Genomic_DNA"/>
</dbReference>
<dbReference type="Proteomes" id="UP000681720">
    <property type="component" value="Unassembled WGS sequence"/>
</dbReference>
<evidence type="ECO:0000313" key="2">
    <source>
        <dbReference type="EMBL" id="CAF5222488.1"/>
    </source>
</evidence>
<comment type="caution">
    <text evidence="2">The sequence shown here is derived from an EMBL/GenBank/DDBJ whole genome shotgun (WGS) entry which is preliminary data.</text>
</comment>
<protein>
    <submittedName>
        <fullName evidence="2">Uncharacterized protein</fullName>
    </submittedName>
</protein>
<gene>
    <name evidence="2" type="ORF">GIL414_LOCUS85097</name>
</gene>
<feature type="compositionally biased region" description="Polar residues" evidence="1">
    <location>
        <begin position="1"/>
        <end position="10"/>
    </location>
</feature>
<feature type="non-terminal residue" evidence="2">
    <location>
        <position position="1"/>
    </location>
</feature>
<reference evidence="2" key="1">
    <citation type="submission" date="2021-02" db="EMBL/GenBank/DDBJ databases">
        <authorList>
            <person name="Nowell W R."/>
        </authorList>
    </citation>
    <scope>NUCLEOTIDE SEQUENCE</scope>
</reference>
<evidence type="ECO:0000313" key="3">
    <source>
        <dbReference type="Proteomes" id="UP000681720"/>
    </source>
</evidence>
<sequence length="99" mass="11527">MEPSAQQNPITPQPQRPNPSLQRSQSVSLTTSINVKNILSYQDVLNAIEREFHLRTGQEREIIMKLWLKGQTMISILQRFRYLLQDLNIDDTDFTEGLK</sequence>
<feature type="region of interest" description="Disordered" evidence="1">
    <location>
        <begin position="1"/>
        <end position="26"/>
    </location>
</feature>
<accession>A0A8S3JV45</accession>
<evidence type="ECO:0000256" key="1">
    <source>
        <dbReference type="SAM" id="MobiDB-lite"/>
    </source>
</evidence>
<organism evidence="2 3">
    <name type="scientific">Rotaria magnacalcarata</name>
    <dbReference type="NCBI Taxonomy" id="392030"/>
    <lineage>
        <taxon>Eukaryota</taxon>
        <taxon>Metazoa</taxon>
        <taxon>Spiralia</taxon>
        <taxon>Gnathifera</taxon>
        <taxon>Rotifera</taxon>
        <taxon>Eurotatoria</taxon>
        <taxon>Bdelloidea</taxon>
        <taxon>Philodinida</taxon>
        <taxon>Philodinidae</taxon>
        <taxon>Rotaria</taxon>
    </lineage>
</organism>
<proteinExistence type="predicted"/>
<name>A0A8S3JV45_9BILA</name>
<dbReference type="AlphaFoldDB" id="A0A8S3JV45"/>